<feature type="signal peptide" evidence="1">
    <location>
        <begin position="1"/>
        <end position="19"/>
    </location>
</feature>
<comment type="caution">
    <text evidence="2">The sequence shown here is derived from an EMBL/GenBank/DDBJ whole genome shotgun (WGS) entry which is preliminary data.</text>
</comment>
<reference evidence="2 3" key="1">
    <citation type="submission" date="2022-02" db="EMBL/GenBank/DDBJ databases">
        <authorList>
            <person name="Min J."/>
        </authorList>
    </citation>
    <scope>NUCLEOTIDE SEQUENCE [LARGE SCALE GENOMIC DNA]</scope>
    <source>
        <strain evidence="2 3">GR10-1</strain>
    </source>
</reference>
<evidence type="ECO:0008006" key="4">
    <source>
        <dbReference type="Google" id="ProtNLM"/>
    </source>
</evidence>
<gene>
    <name evidence="2" type="ORF">MKP09_04745</name>
</gene>
<sequence>MHRIISLFLLLPLFHNISAQNTLGSLTVEKIMRDPIWMGTSPSQLQWNRTSDTLYFLWNPEKKPADSLYYITLKNQNPQKATVVQRQLLTSPGSYVYNYGRDQYVFEKNGDIFLQI</sequence>
<name>A0ABS9SFX3_9BACT</name>
<dbReference type="Proteomes" id="UP001202248">
    <property type="component" value="Unassembled WGS sequence"/>
</dbReference>
<organism evidence="2 3">
    <name type="scientific">Niabella ginsengisoli</name>
    <dbReference type="NCBI Taxonomy" id="522298"/>
    <lineage>
        <taxon>Bacteria</taxon>
        <taxon>Pseudomonadati</taxon>
        <taxon>Bacteroidota</taxon>
        <taxon>Chitinophagia</taxon>
        <taxon>Chitinophagales</taxon>
        <taxon>Chitinophagaceae</taxon>
        <taxon>Niabella</taxon>
    </lineage>
</organism>
<keyword evidence="3" id="KW-1185">Reference proteome</keyword>
<evidence type="ECO:0000313" key="2">
    <source>
        <dbReference type="EMBL" id="MCH5597257.1"/>
    </source>
</evidence>
<dbReference type="EMBL" id="JAKWBL010000001">
    <property type="protein sequence ID" value="MCH5597257.1"/>
    <property type="molecule type" value="Genomic_DNA"/>
</dbReference>
<protein>
    <recommendedName>
        <fullName evidence="4">S9 family peptidase</fullName>
    </recommendedName>
</protein>
<accession>A0ABS9SFX3</accession>
<dbReference type="RefSeq" id="WP_240826654.1">
    <property type="nucleotide sequence ID" value="NZ_JAKWBL010000001.1"/>
</dbReference>
<evidence type="ECO:0000313" key="3">
    <source>
        <dbReference type="Proteomes" id="UP001202248"/>
    </source>
</evidence>
<feature type="chain" id="PRO_5045483676" description="S9 family peptidase" evidence="1">
    <location>
        <begin position="20"/>
        <end position="116"/>
    </location>
</feature>
<keyword evidence="1" id="KW-0732">Signal</keyword>
<evidence type="ECO:0000256" key="1">
    <source>
        <dbReference type="SAM" id="SignalP"/>
    </source>
</evidence>
<proteinExistence type="predicted"/>